<keyword evidence="4" id="KW-0808">Transferase</keyword>
<name>A0A8B9LL20_ASTMX</name>
<protein>
    <submittedName>
        <fullName evidence="6">Serine/threonine-protein kinase SBK1-like</fullName>
    </submittedName>
</protein>
<evidence type="ECO:0000259" key="5">
    <source>
        <dbReference type="PROSITE" id="PS50011"/>
    </source>
</evidence>
<dbReference type="InterPro" id="IPR008271">
    <property type="entry name" value="Ser/Thr_kinase_AS"/>
</dbReference>
<keyword evidence="1 3" id="KW-0547">Nucleotide-binding</keyword>
<evidence type="ECO:0000256" key="2">
    <source>
        <dbReference type="ARBA" id="ARBA00022840"/>
    </source>
</evidence>
<evidence type="ECO:0000256" key="1">
    <source>
        <dbReference type="ARBA" id="ARBA00022741"/>
    </source>
</evidence>
<keyword evidence="2 3" id="KW-0067">ATP-binding</keyword>
<keyword evidence="4" id="KW-0418">Kinase</keyword>
<dbReference type="InterPro" id="IPR011009">
    <property type="entry name" value="Kinase-like_dom_sf"/>
</dbReference>
<sequence>MPILFLSACPEKSLWCLIPGIVMITLGSVPEGSSPIEELMELMAQSLCQLNIKEHFNVIKEIGRGKYGRVLLVTHRTPMALKVLPKASTKLKGFLREYCISLHLSHHPCIVGLFGIAFQSDEHYGFAQELVVGRDLFAVIQPRVGIPESAVKRCAVQVASALEFIHQLGLVHRDIKPENVLLLDTHCQRVKLADFGLTQKQGTLIQYITGTLPYMAPELCAMVLEEGQDEVKAPPLSVQPSLDTFAFGVLLFCILTGFFPWEHCMNTDDFYQEFSDWQQNPEKSPVPSQWKRFTPACMEMFGRLLALDANERCLVEEVKGFVGKEWVRSKRLNGLVEDSGKISAMPVLRELRCTLNSA</sequence>
<evidence type="ECO:0000313" key="7">
    <source>
        <dbReference type="Proteomes" id="UP000694621"/>
    </source>
</evidence>
<keyword evidence="4" id="KW-0723">Serine/threonine-protein kinase</keyword>
<dbReference type="PROSITE" id="PS00108">
    <property type="entry name" value="PROTEIN_KINASE_ST"/>
    <property type="match status" value="1"/>
</dbReference>
<dbReference type="GO" id="GO:0004674">
    <property type="term" value="F:protein serine/threonine kinase activity"/>
    <property type="evidence" value="ECO:0007669"/>
    <property type="project" value="UniProtKB-KW"/>
</dbReference>
<feature type="domain" description="Protein kinase" evidence="5">
    <location>
        <begin position="56"/>
        <end position="327"/>
    </location>
</feature>
<dbReference type="InterPro" id="IPR017441">
    <property type="entry name" value="Protein_kinase_ATP_BS"/>
</dbReference>
<feature type="binding site" evidence="3">
    <location>
        <position position="82"/>
    </location>
    <ligand>
        <name>ATP</name>
        <dbReference type="ChEBI" id="CHEBI:30616"/>
    </ligand>
</feature>
<dbReference type="Gene3D" id="1.10.510.10">
    <property type="entry name" value="Transferase(Phosphotransferase) domain 1"/>
    <property type="match status" value="1"/>
</dbReference>
<dbReference type="PANTHER" id="PTHR24359">
    <property type="entry name" value="SERINE/THREONINE-PROTEIN KINASE SBK1"/>
    <property type="match status" value="1"/>
</dbReference>
<organism evidence="6 7">
    <name type="scientific">Astyanax mexicanus</name>
    <name type="common">Blind cave fish</name>
    <name type="synonym">Astyanax fasciatus mexicanus</name>
    <dbReference type="NCBI Taxonomy" id="7994"/>
    <lineage>
        <taxon>Eukaryota</taxon>
        <taxon>Metazoa</taxon>
        <taxon>Chordata</taxon>
        <taxon>Craniata</taxon>
        <taxon>Vertebrata</taxon>
        <taxon>Euteleostomi</taxon>
        <taxon>Actinopterygii</taxon>
        <taxon>Neopterygii</taxon>
        <taxon>Teleostei</taxon>
        <taxon>Ostariophysi</taxon>
        <taxon>Characiformes</taxon>
        <taxon>Characoidei</taxon>
        <taxon>Acestrorhamphidae</taxon>
        <taxon>Acestrorhamphinae</taxon>
        <taxon>Astyanax</taxon>
    </lineage>
</organism>
<dbReference type="GO" id="GO:0005524">
    <property type="term" value="F:ATP binding"/>
    <property type="evidence" value="ECO:0007669"/>
    <property type="project" value="UniProtKB-UniRule"/>
</dbReference>
<dbReference type="PROSITE" id="PS50011">
    <property type="entry name" value="PROTEIN_KINASE_DOM"/>
    <property type="match status" value="1"/>
</dbReference>
<dbReference type="FunFam" id="1.10.510.10:FF:000999">
    <property type="entry name" value="Si:dkey-8e10.3"/>
    <property type="match status" value="1"/>
</dbReference>
<dbReference type="PANTHER" id="PTHR24359:SF34">
    <property type="entry name" value="PROTEIN KINASE DOMAIN-CONTAINING PROTEIN"/>
    <property type="match status" value="1"/>
</dbReference>
<dbReference type="Proteomes" id="UP000694621">
    <property type="component" value="Unplaced"/>
</dbReference>
<dbReference type="CDD" id="cd13987">
    <property type="entry name" value="STKc_SBK1"/>
    <property type="match status" value="1"/>
</dbReference>
<comment type="similarity">
    <text evidence="4">Belongs to the protein kinase superfamily.</text>
</comment>
<dbReference type="SUPFAM" id="SSF56112">
    <property type="entry name" value="Protein kinase-like (PK-like)"/>
    <property type="match status" value="1"/>
</dbReference>
<reference evidence="6" key="1">
    <citation type="submission" date="2025-08" db="UniProtKB">
        <authorList>
            <consortium name="Ensembl"/>
        </authorList>
    </citation>
    <scope>IDENTIFICATION</scope>
</reference>
<dbReference type="AlphaFoldDB" id="A0A8B9LL20"/>
<dbReference type="Pfam" id="PF00069">
    <property type="entry name" value="Pkinase"/>
    <property type="match status" value="1"/>
</dbReference>
<proteinExistence type="inferred from homology"/>
<dbReference type="PROSITE" id="PS00107">
    <property type="entry name" value="PROTEIN_KINASE_ATP"/>
    <property type="match status" value="1"/>
</dbReference>
<dbReference type="Ensembl" id="ENSAMXT00005058138.1">
    <property type="protein sequence ID" value="ENSAMXP00005053765.1"/>
    <property type="gene ID" value="ENSAMXG00005024079.1"/>
</dbReference>
<dbReference type="InterPro" id="IPR000719">
    <property type="entry name" value="Prot_kinase_dom"/>
</dbReference>
<dbReference type="SMART" id="SM00220">
    <property type="entry name" value="S_TKc"/>
    <property type="match status" value="1"/>
</dbReference>
<evidence type="ECO:0000313" key="6">
    <source>
        <dbReference type="Ensembl" id="ENSAMXP00005053765.1"/>
    </source>
</evidence>
<accession>A0A8B9LL20</accession>
<evidence type="ECO:0000256" key="3">
    <source>
        <dbReference type="PROSITE-ProRule" id="PRU10141"/>
    </source>
</evidence>
<evidence type="ECO:0000256" key="4">
    <source>
        <dbReference type="RuleBase" id="RU000304"/>
    </source>
</evidence>